<comment type="similarity">
    <text evidence="2">Belongs to the bacterial solute-binding protein 8 family.</text>
</comment>
<dbReference type="SUPFAM" id="SSF53807">
    <property type="entry name" value="Helical backbone' metal receptor"/>
    <property type="match status" value="1"/>
</dbReference>
<dbReference type="InterPro" id="IPR033870">
    <property type="entry name" value="FatB"/>
</dbReference>
<proteinExistence type="inferred from homology"/>
<dbReference type="InterPro" id="IPR051313">
    <property type="entry name" value="Bact_iron-sidero_bind"/>
</dbReference>
<feature type="compositionally biased region" description="Low complexity" evidence="6">
    <location>
        <begin position="30"/>
        <end position="41"/>
    </location>
</feature>
<gene>
    <name evidence="9" type="ORF">IAC13_01120</name>
</gene>
<evidence type="ECO:0000256" key="7">
    <source>
        <dbReference type="SAM" id="SignalP"/>
    </source>
</evidence>
<evidence type="ECO:0000256" key="2">
    <source>
        <dbReference type="ARBA" id="ARBA00008814"/>
    </source>
</evidence>
<reference evidence="9" key="2">
    <citation type="journal article" date="2021" name="PeerJ">
        <title>Extensive microbial diversity within the chicken gut microbiome revealed by metagenomics and culture.</title>
        <authorList>
            <person name="Gilroy R."/>
            <person name="Ravi A."/>
            <person name="Getino M."/>
            <person name="Pursley I."/>
            <person name="Horton D.L."/>
            <person name="Alikhan N.F."/>
            <person name="Baker D."/>
            <person name="Gharbi K."/>
            <person name="Hall N."/>
            <person name="Watson M."/>
            <person name="Adriaenssens E.M."/>
            <person name="Foster-Nyarko E."/>
            <person name="Jarju S."/>
            <person name="Secka A."/>
            <person name="Antonio M."/>
            <person name="Oren A."/>
            <person name="Chaudhuri R.R."/>
            <person name="La Ragione R."/>
            <person name="Hildebrand F."/>
            <person name="Pallen M.J."/>
        </authorList>
    </citation>
    <scope>NUCLEOTIDE SEQUENCE</scope>
    <source>
        <strain evidence="9">E3-2379</strain>
    </source>
</reference>
<feature type="chain" id="PRO_5038351205" evidence="7">
    <location>
        <begin position="26"/>
        <end position="328"/>
    </location>
</feature>
<feature type="coiled-coil region" evidence="5">
    <location>
        <begin position="179"/>
        <end position="206"/>
    </location>
</feature>
<name>A0A9D9N6W7_9FIRM</name>
<keyword evidence="3" id="KW-0813">Transport</keyword>
<evidence type="ECO:0000259" key="8">
    <source>
        <dbReference type="PROSITE" id="PS50983"/>
    </source>
</evidence>
<evidence type="ECO:0000313" key="9">
    <source>
        <dbReference type="EMBL" id="MBO8462514.1"/>
    </source>
</evidence>
<dbReference type="EMBL" id="JADIML010000030">
    <property type="protein sequence ID" value="MBO8462514.1"/>
    <property type="molecule type" value="Genomic_DNA"/>
</dbReference>
<feature type="domain" description="Fe/B12 periplasmic-binding" evidence="8">
    <location>
        <begin position="72"/>
        <end position="328"/>
    </location>
</feature>
<evidence type="ECO:0000256" key="6">
    <source>
        <dbReference type="SAM" id="MobiDB-lite"/>
    </source>
</evidence>
<keyword evidence="5" id="KW-0175">Coiled coil</keyword>
<sequence>MRKIISAALCTTLAMSMLVGCGATSSETTTQVETEATTSATNSDTQSTSDQAEDVTITHSQGTTTVKANPKKVVVFDLGILDIMDSLGIEAELAVPTDNLTSYLDQYKDATNAGGIKQPDIEAIYTFAPDVIFISGRQADYYKELNEIAPTVYVDQEATTYMEDFERNVNTIATLFGKQSLAKEQLAEIESLVEKAKEKTEASDEKALIILTNEGSLSAYGKGSRYGIIHDVLGVKAADDTIEVSTHGQEASFEYISKVNPDILFVVDRSAVVGGEVKGSDTLDNDLVKQTNAGKNNKIVYLDAETWYLGGAGLTSVKSMIEEVVNAL</sequence>
<dbReference type="Gene3D" id="3.40.50.1980">
    <property type="entry name" value="Nitrogenase molybdenum iron protein domain"/>
    <property type="match status" value="2"/>
</dbReference>
<reference evidence="9" key="1">
    <citation type="submission" date="2020-10" db="EMBL/GenBank/DDBJ databases">
        <authorList>
            <person name="Gilroy R."/>
        </authorList>
    </citation>
    <scope>NUCLEOTIDE SEQUENCE</scope>
    <source>
        <strain evidence="9">E3-2379</strain>
    </source>
</reference>
<dbReference type="InterPro" id="IPR002491">
    <property type="entry name" value="ABC_transptr_periplasmic_BD"/>
</dbReference>
<feature type="signal peptide" evidence="7">
    <location>
        <begin position="1"/>
        <end position="25"/>
    </location>
</feature>
<dbReference type="GO" id="GO:0030288">
    <property type="term" value="C:outer membrane-bounded periplasmic space"/>
    <property type="evidence" value="ECO:0007669"/>
    <property type="project" value="TreeGrafter"/>
</dbReference>
<dbReference type="CDD" id="cd01140">
    <property type="entry name" value="FatB"/>
    <property type="match status" value="1"/>
</dbReference>
<keyword evidence="4 7" id="KW-0732">Signal</keyword>
<accession>A0A9D9N6W7</accession>
<dbReference type="Pfam" id="PF01497">
    <property type="entry name" value="Peripla_BP_2"/>
    <property type="match status" value="1"/>
</dbReference>
<evidence type="ECO:0000256" key="1">
    <source>
        <dbReference type="ARBA" id="ARBA00004196"/>
    </source>
</evidence>
<dbReference type="PANTHER" id="PTHR30532">
    <property type="entry name" value="IRON III DICITRATE-BINDING PERIPLASMIC PROTEIN"/>
    <property type="match status" value="1"/>
</dbReference>
<dbReference type="PROSITE" id="PS50983">
    <property type="entry name" value="FE_B12_PBP"/>
    <property type="match status" value="1"/>
</dbReference>
<comment type="caution">
    <text evidence="9">The sequence shown here is derived from an EMBL/GenBank/DDBJ whole genome shotgun (WGS) entry which is preliminary data.</text>
</comment>
<evidence type="ECO:0000256" key="5">
    <source>
        <dbReference type="SAM" id="Coils"/>
    </source>
</evidence>
<evidence type="ECO:0000313" key="10">
    <source>
        <dbReference type="Proteomes" id="UP000823618"/>
    </source>
</evidence>
<dbReference type="AlphaFoldDB" id="A0A9D9N6W7"/>
<dbReference type="PANTHER" id="PTHR30532:SF28">
    <property type="entry name" value="PETROBACTIN-BINDING PROTEIN YCLQ"/>
    <property type="match status" value="1"/>
</dbReference>
<organism evidence="9 10">
    <name type="scientific">Candidatus Scybalomonas excrementavium</name>
    <dbReference type="NCBI Taxonomy" id="2840943"/>
    <lineage>
        <taxon>Bacteria</taxon>
        <taxon>Bacillati</taxon>
        <taxon>Bacillota</taxon>
        <taxon>Clostridia</taxon>
        <taxon>Lachnospirales</taxon>
        <taxon>Lachnospiraceae</taxon>
        <taxon>Lachnospiraceae incertae sedis</taxon>
        <taxon>Candidatus Scybalomonas</taxon>
    </lineage>
</organism>
<feature type="region of interest" description="Disordered" evidence="6">
    <location>
        <begin position="30"/>
        <end position="54"/>
    </location>
</feature>
<evidence type="ECO:0000256" key="3">
    <source>
        <dbReference type="ARBA" id="ARBA00022448"/>
    </source>
</evidence>
<comment type="subcellular location">
    <subcellularLocation>
        <location evidence="1">Cell envelope</location>
    </subcellularLocation>
</comment>
<evidence type="ECO:0000256" key="4">
    <source>
        <dbReference type="ARBA" id="ARBA00022729"/>
    </source>
</evidence>
<protein>
    <submittedName>
        <fullName evidence="9">Siderophore ABC transporter substrate-binding protein</fullName>
    </submittedName>
</protein>
<dbReference type="Proteomes" id="UP000823618">
    <property type="component" value="Unassembled WGS sequence"/>
</dbReference>
<dbReference type="PROSITE" id="PS51257">
    <property type="entry name" value="PROKAR_LIPOPROTEIN"/>
    <property type="match status" value="1"/>
</dbReference>
<dbReference type="GO" id="GO:1901678">
    <property type="term" value="P:iron coordination entity transport"/>
    <property type="evidence" value="ECO:0007669"/>
    <property type="project" value="UniProtKB-ARBA"/>
</dbReference>